<protein>
    <submittedName>
        <fullName evidence="4">Uncharacterized protein</fullName>
    </submittedName>
</protein>
<gene>
    <name evidence="4" type="ORF">FOZ63_007085</name>
</gene>
<evidence type="ECO:0000256" key="1">
    <source>
        <dbReference type="ARBA" id="ARBA00022448"/>
    </source>
</evidence>
<evidence type="ECO:0000313" key="4">
    <source>
        <dbReference type="EMBL" id="KAF4755058.1"/>
    </source>
</evidence>
<feature type="non-terminal residue" evidence="4">
    <location>
        <position position="1"/>
    </location>
</feature>
<keyword evidence="3" id="KW-1133">Transmembrane helix</keyword>
<dbReference type="EMBL" id="JABANO010004512">
    <property type="protein sequence ID" value="KAF4755058.1"/>
    <property type="molecule type" value="Genomic_DNA"/>
</dbReference>
<keyword evidence="3" id="KW-0812">Transmembrane</keyword>
<dbReference type="AlphaFoldDB" id="A0A7J6UD49"/>
<accession>A0A7J6UD49</accession>
<comment type="caution">
    <text evidence="4">The sequence shown here is derived from an EMBL/GenBank/DDBJ whole genome shotgun (WGS) entry which is preliminary data.</text>
</comment>
<feature type="transmembrane region" description="Helical" evidence="3">
    <location>
        <begin position="80"/>
        <end position="105"/>
    </location>
</feature>
<dbReference type="Gene3D" id="1.20.1740.10">
    <property type="entry name" value="Amino acid/polyamine transporter I"/>
    <property type="match status" value="1"/>
</dbReference>
<proteinExistence type="predicted"/>
<reference evidence="4 5" key="1">
    <citation type="submission" date="2020-04" db="EMBL/GenBank/DDBJ databases">
        <title>Perkinsus olseni comparative genomics.</title>
        <authorList>
            <person name="Bogema D.R."/>
        </authorList>
    </citation>
    <scope>NUCLEOTIDE SEQUENCE [LARGE SCALE GENOMIC DNA]</scope>
    <source>
        <strain evidence="4 5">ATCC PRA-207</strain>
    </source>
</reference>
<feature type="compositionally biased region" description="Low complexity" evidence="2">
    <location>
        <begin position="40"/>
        <end position="53"/>
    </location>
</feature>
<feature type="region of interest" description="Disordered" evidence="2">
    <location>
        <begin position="36"/>
        <end position="56"/>
    </location>
</feature>
<dbReference type="PANTHER" id="PTHR43243:SF4">
    <property type="entry name" value="CATIONIC AMINO ACID TRANSPORTER 4"/>
    <property type="match status" value="1"/>
</dbReference>
<organism evidence="4 5">
    <name type="scientific">Perkinsus olseni</name>
    <name type="common">Perkinsus atlanticus</name>
    <dbReference type="NCBI Taxonomy" id="32597"/>
    <lineage>
        <taxon>Eukaryota</taxon>
        <taxon>Sar</taxon>
        <taxon>Alveolata</taxon>
        <taxon>Perkinsozoa</taxon>
        <taxon>Perkinsea</taxon>
        <taxon>Perkinsida</taxon>
        <taxon>Perkinsidae</taxon>
        <taxon>Perkinsus</taxon>
    </lineage>
</organism>
<evidence type="ECO:0000256" key="3">
    <source>
        <dbReference type="SAM" id="Phobius"/>
    </source>
</evidence>
<dbReference type="Proteomes" id="UP000553632">
    <property type="component" value="Unassembled WGS sequence"/>
</dbReference>
<evidence type="ECO:0000256" key="2">
    <source>
        <dbReference type="SAM" id="MobiDB-lite"/>
    </source>
</evidence>
<name>A0A7J6UD49_PEROL</name>
<keyword evidence="5" id="KW-1185">Reference proteome</keyword>
<dbReference type="PANTHER" id="PTHR43243">
    <property type="entry name" value="INNER MEMBRANE TRANSPORTER YGJI-RELATED"/>
    <property type="match status" value="1"/>
</dbReference>
<keyword evidence="3" id="KW-0472">Membrane</keyword>
<keyword evidence="1" id="KW-0813">Transport</keyword>
<sequence>MSTAGGGSTLLKPAPTVSGKESVLYKMRRRQPLSVVLAEQQQGSSSDDSNQGGASHGLKKCLGLPEVISFGLSTTVGSGIFVTVGIIAVKYSGPALFISFLVAIAG</sequence>
<evidence type="ECO:0000313" key="5">
    <source>
        <dbReference type="Proteomes" id="UP000553632"/>
    </source>
</evidence>
<dbReference type="GO" id="GO:0015171">
    <property type="term" value="F:amino acid transmembrane transporter activity"/>
    <property type="evidence" value="ECO:0007669"/>
    <property type="project" value="TreeGrafter"/>
</dbReference>